<evidence type="ECO:0000313" key="1">
    <source>
        <dbReference type="EMBL" id="RXE56717.1"/>
    </source>
</evidence>
<name>A0A498H2L3_9EURY</name>
<evidence type="ECO:0000313" key="2">
    <source>
        <dbReference type="Proteomes" id="UP000290932"/>
    </source>
</evidence>
<sequence>MKIILSFAIVPEEMTDIGLAQFTVAESRRKEMLHLSTENTRIMDRMRIPPSTFKIDCIDFSVGKEVIGRGCIPVNHRTPETVKELGIPPPSKKVIELLPLIAIQPILGDYVVKLSEFTLNIARTTHTVMESPEQRCNRCEAIKELMLPPEKLPERYTLDVVGHDDIVKITSVRDRPGDRDHL</sequence>
<protein>
    <submittedName>
        <fullName evidence="1">Uncharacterized protein</fullName>
    </submittedName>
</protein>
<proteinExistence type="predicted"/>
<dbReference type="EMBL" id="LHQS01000001">
    <property type="protein sequence ID" value="RXE56717.1"/>
    <property type="molecule type" value="Genomic_DNA"/>
</dbReference>
<dbReference type="AlphaFoldDB" id="A0A498H2L3"/>
<accession>A0A498H2L3</accession>
<dbReference type="Proteomes" id="UP000290932">
    <property type="component" value="Unassembled WGS sequence"/>
</dbReference>
<keyword evidence="2" id="KW-1185">Reference proteome</keyword>
<gene>
    <name evidence="1" type="ORF">ABH15_00610</name>
</gene>
<organism evidence="1 2">
    <name type="scientific">Methanoculleus taiwanensis</name>
    <dbReference type="NCBI Taxonomy" id="1550565"/>
    <lineage>
        <taxon>Archaea</taxon>
        <taxon>Methanobacteriati</taxon>
        <taxon>Methanobacteriota</taxon>
        <taxon>Stenosarchaea group</taxon>
        <taxon>Methanomicrobia</taxon>
        <taxon>Methanomicrobiales</taxon>
        <taxon>Methanomicrobiaceae</taxon>
        <taxon>Methanoculleus</taxon>
    </lineage>
</organism>
<comment type="caution">
    <text evidence="1">The sequence shown here is derived from an EMBL/GenBank/DDBJ whole genome shotgun (WGS) entry which is preliminary data.</text>
</comment>
<reference evidence="1 2" key="1">
    <citation type="journal article" date="2015" name="Int. J. Syst. Evol. Microbiol.">
        <title>Methanoculleus taiwanensis sp. nov., a methanogen isolated from deep marine sediment at the deformation front area near Taiwan.</title>
        <authorList>
            <person name="Weng C.Y."/>
            <person name="Chen S.C."/>
            <person name="Lai M.C."/>
            <person name="Wu S.Y."/>
            <person name="Lin S."/>
            <person name="Yang T.F."/>
            <person name="Chen P.C."/>
        </authorList>
    </citation>
    <scope>NUCLEOTIDE SEQUENCE [LARGE SCALE GENOMIC DNA]</scope>
    <source>
        <strain evidence="1 2">CYW4</strain>
    </source>
</reference>